<evidence type="ECO:0000256" key="1">
    <source>
        <dbReference type="SAM" id="SignalP"/>
    </source>
</evidence>
<feature type="chain" id="PRO_5039029479" evidence="1">
    <location>
        <begin position="19"/>
        <end position="250"/>
    </location>
</feature>
<sequence length="250" mass="27161">MRRHFLLPLLLLAALAHAAPPSDPAPAQPPSLRGAWRAYVTRSDVIVARTDTRYVFGNVGWALLTPSGPTHQDRYRIHDGKLYLYPAPDSLPEGLDPQHSALVATLELSPDGTVQAFILPDPVQADRAIRCEREPAPPELSPRALAGDYAIVQRRLGAADTREAPYTLTLTDRNTYLLTGKLPHNAPYATGTYAIRGASLTLTPAAPSQGLWDNPSFFPHDGALILNDPAHSVRLLPKDNQPLLATEPAQ</sequence>
<organism evidence="2 3">
    <name type="scientific">Candidatus Spyradenecus faecavium</name>
    <dbReference type="NCBI Taxonomy" id="2840947"/>
    <lineage>
        <taxon>Bacteria</taxon>
        <taxon>Pseudomonadati</taxon>
        <taxon>Lentisphaerota</taxon>
        <taxon>Lentisphaeria</taxon>
        <taxon>Lentisphaerales</taxon>
        <taxon>Lentisphaeraceae</taxon>
        <taxon>Lentisphaeraceae incertae sedis</taxon>
        <taxon>Candidatus Spyradenecus</taxon>
    </lineage>
</organism>
<dbReference type="AlphaFoldDB" id="A0A9D1T2R7"/>
<dbReference type="EMBL" id="DVOR01000163">
    <property type="protein sequence ID" value="HIV09477.1"/>
    <property type="molecule type" value="Genomic_DNA"/>
</dbReference>
<reference evidence="2" key="2">
    <citation type="journal article" date="2021" name="PeerJ">
        <title>Extensive microbial diversity within the chicken gut microbiome revealed by metagenomics and culture.</title>
        <authorList>
            <person name="Gilroy R."/>
            <person name="Ravi A."/>
            <person name="Getino M."/>
            <person name="Pursley I."/>
            <person name="Horton D.L."/>
            <person name="Alikhan N.F."/>
            <person name="Baker D."/>
            <person name="Gharbi K."/>
            <person name="Hall N."/>
            <person name="Watson M."/>
            <person name="Adriaenssens E.M."/>
            <person name="Foster-Nyarko E."/>
            <person name="Jarju S."/>
            <person name="Secka A."/>
            <person name="Antonio M."/>
            <person name="Oren A."/>
            <person name="Chaudhuri R.R."/>
            <person name="La Ragione R."/>
            <person name="Hildebrand F."/>
            <person name="Pallen M.J."/>
        </authorList>
    </citation>
    <scope>NUCLEOTIDE SEQUENCE</scope>
    <source>
        <strain evidence="2">35461</strain>
    </source>
</reference>
<evidence type="ECO:0000313" key="3">
    <source>
        <dbReference type="Proteomes" id="UP000886845"/>
    </source>
</evidence>
<feature type="signal peptide" evidence="1">
    <location>
        <begin position="1"/>
        <end position="18"/>
    </location>
</feature>
<protein>
    <submittedName>
        <fullName evidence="2">Uncharacterized protein</fullName>
    </submittedName>
</protein>
<evidence type="ECO:0000313" key="2">
    <source>
        <dbReference type="EMBL" id="HIV09477.1"/>
    </source>
</evidence>
<gene>
    <name evidence="2" type="ORF">IAC79_05125</name>
</gene>
<name>A0A9D1T2R7_9BACT</name>
<comment type="caution">
    <text evidence="2">The sequence shown here is derived from an EMBL/GenBank/DDBJ whole genome shotgun (WGS) entry which is preliminary data.</text>
</comment>
<proteinExistence type="predicted"/>
<keyword evidence="1" id="KW-0732">Signal</keyword>
<accession>A0A9D1T2R7</accession>
<reference evidence="2" key="1">
    <citation type="submission" date="2020-10" db="EMBL/GenBank/DDBJ databases">
        <authorList>
            <person name="Gilroy R."/>
        </authorList>
    </citation>
    <scope>NUCLEOTIDE SEQUENCE</scope>
    <source>
        <strain evidence="2">35461</strain>
    </source>
</reference>
<dbReference type="Proteomes" id="UP000886845">
    <property type="component" value="Unassembled WGS sequence"/>
</dbReference>